<dbReference type="NCBIfam" id="NF007112">
    <property type="entry name" value="PRK09561.1"/>
    <property type="match status" value="1"/>
</dbReference>
<dbReference type="InterPro" id="IPR004670">
    <property type="entry name" value="NhaA"/>
</dbReference>
<keyword evidence="4 6" id="KW-1133">Transmembrane helix</keyword>
<gene>
    <name evidence="6" type="primary">nhaA</name>
    <name evidence="7" type="ORF">EBBID32_140</name>
</gene>
<evidence type="ECO:0000256" key="3">
    <source>
        <dbReference type="ARBA" id="ARBA00022692"/>
    </source>
</evidence>
<dbReference type="NCBIfam" id="NF007111">
    <property type="entry name" value="PRK09560.1"/>
    <property type="match status" value="1"/>
</dbReference>
<feature type="transmembrane region" description="Helical" evidence="6">
    <location>
        <begin position="159"/>
        <end position="180"/>
    </location>
</feature>
<keyword evidence="6" id="KW-0406">Ion transport</keyword>
<dbReference type="PANTHER" id="PTHR30341:SF0">
    <property type="entry name" value="NA(+)_H(+) ANTIPORTER NHAA"/>
    <property type="match status" value="1"/>
</dbReference>
<dbReference type="InterPro" id="IPR023171">
    <property type="entry name" value="Na/H_antiporter_dom_sf"/>
</dbReference>
<proteinExistence type="inferred from homology"/>
<dbReference type="PANTHER" id="PTHR30341">
    <property type="entry name" value="SODIUM ION/PROTON ANTIPORTER NHAA-RELATED"/>
    <property type="match status" value="1"/>
</dbReference>
<comment type="caution">
    <text evidence="7">The sequence shown here is derived from an EMBL/GenBank/DDBJ whole genome shotgun (WGS) entry which is preliminary data.</text>
</comment>
<dbReference type="Pfam" id="PF06965">
    <property type="entry name" value="Na_H_antiport_1"/>
    <property type="match status" value="1"/>
</dbReference>
<dbReference type="Gene3D" id="1.20.1530.10">
    <property type="entry name" value="Na+/H+ antiporter like domain"/>
    <property type="match status" value="1"/>
</dbReference>
<keyword evidence="6" id="KW-0813">Transport</keyword>
<dbReference type="NCBIfam" id="TIGR00773">
    <property type="entry name" value="NhaA"/>
    <property type="match status" value="1"/>
</dbReference>
<keyword evidence="6" id="KW-0050">Antiport</keyword>
<evidence type="ECO:0000256" key="1">
    <source>
        <dbReference type="ARBA" id="ARBA00004429"/>
    </source>
</evidence>
<feature type="transmembrane region" description="Helical" evidence="6">
    <location>
        <begin position="64"/>
        <end position="82"/>
    </location>
</feature>
<comment type="similarity">
    <text evidence="6">Belongs to the NhaA Na(+)/H(+) (TC 2.A.33) antiporter family.</text>
</comment>
<keyword evidence="2 6" id="KW-1003">Cell membrane</keyword>
<evidence type="ECO:0000256" key="6">
    <source>
        <dbReference type="HAMAP-Rule" id="MF_01844"/>
    </source>
</evidence>
<organism evidence="7 8">
    <name type="scientific">Sphingobium indicum BiD32</name>
    <dbReference type="NCBI Taxonomy" id="1301087"/>
    <lineage>
        <taxon>Bacteria</taxon>
        <taxon>Pseudomonadati</taxon>
        <taxon>Pseudomonadota</taxon>
        <taxon>Alphaproteobacteria</taxon>
        <taxon>Sphingomonadales</taxon>
        <taxon>Sphingomonadaceae</taxon>
        <taxon>Sphingobium</taxon>
    </lineage>
</organism>
<comment type="function">
    <text evidence="6">Na(+)/H(+) antiporter that extrudes sodium in exchange for external protons.</text>
</comment>
<evidence type="ECO:0000256" key="4">
    <source>
        <dbReference type="ARBA" id="ARBA00022989"/>
    </source>
</evidence>
<dbReference type="GO" id="GO:0006885">
    <property type="term" value="P:regulation of pH"/>
    <property type="evidence" value="ECO:0007669"/>
    <property type="project" value="UniProtKB-UniRule"/>
</dbReference>
<evidence type="ECO:0000256" key="2">
    <source>
        <dbReference type="ARBA" id="ARBA00022475"/>
    </source>
</evidence>
<feature type="transmembrane region" description="Helical" evidence="6">
    <location>
        <begin position="131"/>
        <end position="150"/>
    </location>
</feature>
<keyword evidence="6" id="KW-0915">Sodium</keyword>
<comment type="catalytic activity">
    <reaction evidence="6">
        <text>Na(+)(in) + 2 H(+)(out) = Na(+)(out) + 2 H(+)(in)</text>
        <dbReference type="Rhea" id="RHEA:29251"/>
        <dbReference type="ChEBI" id="CHEBI:15378"/>
        <dbReference type="ChEBI" id="CHEBI:29101"/>
    </reaction>
</comment>
<evidence type="ECO:0000313" key="8">
    <source>
        <dbReference type="Proteomes" id="UP000013201"/>
    </source>
</evidence>
<feature type="transmembrane region" description="Helical" evidence="6">
    <location>
        <begin position="219"/>
        <end position="242"/>
    </location>
</feature>
<reference evidence="7 8" key="1">
    <citation type="submission" date="2013-03" db="EMBL/GenBank/DDBJ databases">
        <authorList>
            <person name="Le V."/>
        </authorList>
    </citation>
    <scope>NUCLEOTIDE SEQUENCE [LARGE SCALE GENOMIC DNA]</scope>
    <source>
        <strain evidence="7 8">BiD32</strain>
    </source>
</reference>
<dbReference type="GO" id="GO:0005886">
    <property type="term" value="C:plasma membrane"/>
    <property type="evidence" value="ECO:0007669"/>
    <property type="project" value="UniProtKB-SubCell"/>
</dbReference>
<dbReference type="EMBL" id="CAVK010000002">
    <property type="protein sequence ID" value="CCW15688.1"/>
    <property type="molecule type" value="Genomic_DNA"/>
</dbReference>
<feature type="transmembrane region" description="Helical" evidence="6">
    <location>
        <begin position="186"/>
        <end position="207"/>
    </location>
</feature>
<dbReference type="RefSeq" id="WP_006948599.1">
    <property type="nucleotide sequence ID" value="NZ_CAVK010000002.1"/>
</dbReference>
<evidence type="ECO:0000313" key="7">
    <source>
        <dbReference type="EMBL" id="CCW15688.1"/>
    </source>
</evidence>
<reference evidence="8" key="2">
    <citation type="submission" date="2013-04" db="EMBL/GenBank/DDBJ databases">
        <title>Bisphenol A degrading Sphingobium sp. strain BiD32.</title>
        <authorList>
            <person name="Nielsen J.L."/>
            <person name="Zhou N.A."/>
            <person name="Kjeldal H."/>
        </authorList>
    </citation>
    <scope>NUCLEOTIDE SEQUENCE [LARGE SCALE GENOMIC DNA]</scope>
    <source>
        <strain evidence="8">BiD32</strain>
    </source>
</reference>
<dbReference type="Proteomes" id="UP000013201">
    <property type="component" value="Unassembled WGS sequence"/>
</dbReference>
<dbReference type="HAMAP" id="MF_01844">
    <property type="entry name" value="NhaA"/>
    <property type="match status" value="1"/>
</dbReference>
<keyword evidence="5 6" id="KW-0472">Membrane</keyword>
<feature type="transmembrane region" description="Helical" evidence="6">
    <location>
        <begin position="372"/>
        <end position="393"/>
    </location>
</feature>
<dbReference type="OrthoDB" id="9808135at2"/>
<keyword evidence="8" id="KW-1185">Reference proteome</keyword>
<feature type="transmembrane region" description="Helical" evidence="6">
    <location>
        <begin position="298"/>
        <end position="321"/>
    </location>
</feature>
<feature type="transmembrane region" description="Helical" evidence="6">
    <location>
        <begin position="103"/>
        <end position="125"/>
    </location>
</feature>
<feature type="transmembrane region" description="Helical" evidence="6">
    <location>
        <begin position="341"/>
        <end position="360"/>
    </location>
</feature>
<dbReference type="AlphaFoldDB" id="N1MJY1"/>
<protein>
    <recommendedName>
        <fullName evidence="6">Na(+)/H(+) antiporter NhaA</fullName>
    </recommendedName>
    <alternativeName>
        <fullName evidence="6">Sodium/proton antiporter NhaA</fullName>
    </alternativeName>
</protein>
<feature type="transmembrane region" description="Helical" evidence="6">
    <location>
        <begin position="21"/>
        <end position="44"/>
    </location>
</feature>
<evidence type="ECO:0000256" key="5">
    <source>
        <dbReference type="ARBA" id="ARBA00023136"/>
    </source>
</evidence>
<keyword evidence="3 6" id="KW-0812">Transmembrane</keyword>
<keyword evidence="6" id="KW-0739">Sodium transport</keyword>
<dbReference type="GO" id="GO:0015385">
    <property type="term" value="F:sodium:proton antiporter activity"/>
    <property type="evidence" value="ECO:0007669"/>
    <property type="project" value="UniProtKB-UniRule"/>
</dbReference>
<accession>N1MJY1</accession>
<comment type="subcellular location">
    <subcellularLocation>
        <location evidence="1">Cell inner membrane</location>
        <topology evidence="1">Multi-pass membrane protein</topology>
    </subcellularLocation>
    <subcellularLocation>
        <location evidence="6">Cell membrane</location>
        <topology evidence="6">Multi-pass membrane protein</topology>
    </subcellularLocation>
</comment>
<name>N1MJY1_9SPHN</name>
<sequence>MMKPGPSVLREFLAGQAGSAVLLMIAASLAMLLANLPAAGHFYHDLIHAELGPVLTPKLGPMTVHLWINDGLMAIFFLLVGLEIKREFLDGGLSTWERRRLPIIAAIAGMVVPALVYLTVTGGQAELADGWAIPAATDIAFAIGVLALLGDRAPASLKLFLTAVAIVDDMGAVAIIALVYTQGLDLAALAGAAAVLAVMLGMNRAGVKALIPYLIGFALLWYLMLLSGVHATVAGVLAAMTIPIRCTPGAPDAVDSPLHRLEHGVHPWSAYLIVPLFGFANAGLTLNAQVFGALLAPLPLGVALGLFLGKQIGIFGSVWIATRLGIAERPTAANWTQVYGMAMLCGIGFTMSLFIGALAFPGSALLVEEAKGGILMGSLASALAGYVLLRWIAPTTR</sequence>